<dbReference type="EMBL" id="CP006650">
    <property type="protein sequence ID" value="AGT09958.1"/>
    <property type="molecule type" value="Genomic_DNA"/>
</dbReference>
<organism evidence="2 3">
    <name type="scientific">Paracoccus aminophilus JCM 7686</name>
    <dbReference type="NCBI Taxonomy" id="1367847"/>
    <lineage>
        <taxon>Bacteria</taxon>
        <taxon>Pseudomonadati</taxon>
        <taxon>Pseudomonadota</taxon>
        <taxon>Alphaproteobacteria</taxon>
        <taxon>Rhodobacterales</taxon>
        <taxon>Paracoccaceae</taxon>
        <taxon>Paracoccus</taxon>
    </lineage>
</organism>
<proteinExistence type="predicted"/>
<evidence type="ECO:0000256" key="1">
    <source>
        <dbReference type="SAM" id="Coils"/>
    </source>
</evidence>
<sequence>MGPYSSVVGNSVHLIAPEGHFAGQVMIIGQDDRLREKDAQQRLLQVIHDLLNSRIDLSALAAQPAVDAGPTLAEMIGWHVDADNLHASAAPSTPAEVEGLGGQALYDLLYSFVSDDGLTRALRMELNRRFPTALTALQARAEKAEADLAEARDERDVIAAAAFEKVARAAEARVWSVGLAGHEIRALTPDDATAALAEHVQRAVEAETRACAAKCTRGDDRAAILARLDQPKGGEGKV</sequence>
<keyword evidence="1" id="KW-0175">Coiled coil</keyword>
<dbReference type="KEGG" id="pami:JCM7686_2902"/>
<reference evidence="2 3" key="1">
    <citation type="journal article" date="2014" name="BMC Genomics">
        <title>Architecture and functions of a multipartite genome of the methylotrophic bacterium Paracoccus aminophilus JCM 7686, containing primary and secondary chromids.</title>
        <authorList>
            <person name="Dziewit L."/>
            <person name="Czarnecki J."/>
            <person name="Wibberg D."/>
            <person name="Radlinska M."/>
            <person name="Mrozek P."/>
            <person name="Szymczak M."/>
            <person name="Schluter A."/>
            <person name="Puhler A."/>
            <person name="Bartosik D."/>
        </authorList>
    </citation>
    <scope>NUCLEOTIDE SEQUENCE [LARGE SCALE GENOMIC DNA]</scope>
    <source>
        <strain evidence="2">JCM 7686</strain>
    </source>
</reference>
<evidence type="ECO:0000313" key="3">
    <source>
        <dbReference type="Proteomes" id="UP000015480"/>
    </source>
</evidence>
<protein>
    <submittedName>
        <fullName evidence="2">Uncharacterized protein</fullName>
    </submittedName>
</protein>
<evidence type="ECO:0000313" key="2">
    <source>
        <dbReference type="EMBL" id="AGT09958.1"/>
    </source>
</evidence>
<accession>S5YEQ2</accession>
<gene>
    <name evidence="2" type="ORF">JCM7686_2902</name>
</gene>
<keyword evidence="3" id="KW-1185">Reference proteome</keyword>
<dbReference type="AlphaFoldDB" id="S5YEQ2"/>
<dbReference type="HOGENOM" id="CLU_1164969_0_0_5"/>
<dbReference type="Proteomes" id="UP000015480">
    <property type="component" value="Chromosome"/>
</dbReference>
<feature type="coiled-coil region" evidence="1">
    <location>
        <begin position="134"/>
        <end position="161"/>
    </location>
</feature>
<name>S5YEQ2_PARAH</name>
<dbReference type="PATRIC" id="fig|1367847.3.peg.2914"/>